<dbReference type="PANTHER" id="PTHR48111:SF1">
    <property type="entry name" value="TWO-COMPONENT RESPONSE REGULATOR ORR33"/>
    <property type="match status" value="1"/>
</dbReference>
<evidence type="ECO:0000256" key="4">
    <source>
        <dbReference type="ARBA" id="ARBA00023015"/>
    </source>
</evidence>
<dbReference type="FunFam" id="1.10.10.10:FF:000018">
    <property type="entry name" value="DNA-binding response regulator ResD"/>
    <property type="match status" value="1"/>
</dbReference>
<dbReference type="Gene3D" id="6.10.250.690">
    <property type="match status" value="1"/>
</dbReference>
<feature type="domain" description="Response regulatory" evidence="10">
    <location>
        <begin position="5"/>
        <end position="119"/>
    </location>
</feature>
<evidence type="ECO:0000259" key="11">
    <source>
        <dbReference type="PROSITE" id="PS51755"/>
    </source>
</evidence>
<proteinExistence type="predicted"/>
<dbReference type="PROSITE" id="PS51755">
    <property type="entry name" value="OMPR_PHOB"/>
    <property type="match status" value="1"/>
</dbReference>
<evidence type="ECO:0000259" key="10">
    <source>
        <dbReference type="PROSITE" id="PS50110"/>
    </source>
</evidence>
<dbReference type="InterPro" id="IPR001789">
    <property type="entry name" value="Sig_transdc_resp-reg_receiver"/>
</dbReference>
<dbReference type="GO" id="GO:0000156">
    <property type="term" value="F:phosphorelay response regulator activity"/>
    <property type="evidence" value="ECO:0007669"/>
    <property type="project" value="TreeGrafter"/>
</dbReference>
<keyword evidence="2 8" id="KW-0597">Phosphoprotein</keyword>
<dbReference type="InterPro" id="IPR001867">
    <property type="entry name" value="OmpR/PhoB-type_DNA-bd"/>
</dbReference>
<dbReference type="Gene3D" id="1.10.10.10">
    <property type="entry name" value="Winged helix-like DNA-binding domain superfamily/Winged helix DNA-binding domain"/>
    <property type="match status" value="1"/>
</dbReference>
<evidence type="ECO:0000256" key="8">
    <source>
        <dbReference type="PROSITE-ProRule" id="PRU00169"/>
    </source>
</evidence>
<organism evidence="12 13">
    <name type="scientific">Segetibacter aerophilus</name>
    <dbReference type="NCBI Taxonomy" id="670293"/>
    <lineage>
        <taxon>Bacteria</taxon>
        <taxon>Pseudomonadati</taxon>
        <taxon>Bacteroidota</taxon>
        <taxon>Chitinophagia</taxon>
        <taxon>Chitinophagales</taxon>
        <taxon>Chitinophagaceae</taxon>
        <taxon>Segetibacter</taxon>
    </lineage>
</organism>
<dbReference type="PANTHER" id="PTHR48111">
    <property type="entry name" value="REGULATOR OF RPOS"/>
    <property type="match status" value="1"/>
</dbReference>
<keyword evidence="13" id="KW-1185">Reference proteome</keyword>
<dbReference type="SMART" id="SM00448">
    <property type="entry name" value="REC"/>
    <property type="match status" value="1"/>
</dbReference>
<dbReference type="GO" id="GO:0005829">
    <property type="term" value="C:cytosol"/>
    <property type="evidence" value="ECO:0007669"/>
    <property type="project" value="TreeGrafter"/>
</dbReference>
<dbReference type="CDD" id="cd17574">
    <property type="entry name" value="REC_OmpR"/>
    <property type="match status" value="1"/>
</dbReference>
<dbReference type="SUPFAM" id="SSF52172">
    <property type="entry name" value="CheY-like"/>
    <property type="match status" value="1"/>
</dbReference>
<dbReference type="InterPro" id="IPR039420">
    <property type="entry name" value="WalR-like"/>
</dbReference>
<evidence type="ECO:0000313" key="12">
    <source>
        <dbReference type="EMBL" id="GEO12105.1"/>
    </source>
</evidence>
<protein>
    <recommendedName>
        <fullName evidence="1">Phosphate regulon transcriptional regulatory protein PhoB</fullName>
    </recommendedName>
</protein>
<gene>
    <name evidence="12" type="primary">drrA</name>
    <name evidence="12" type="ORF">SAE01_46010</name>
</gene>
<evidence type="ECO:0000256" key="1">
    <source>
        <dbReference type="ARBA" id="ARBA00013332"/>
    </source>
</evidence>
<feature type="domain" description="OmpR/PhoB-type" evidence="11">
    <location>
        <begin position="133"/>
        <end position="232"/>
    </location>
</feature>
<dbReference type="Gene3D" id="3.40.50.2300">
    <property type="match status" value="1"/>
</dbReference>
<evidence type="ECO:0000256" key="2">
    <source>
        <dbReference type="ARBA" id="ARBA00022553"/>
    </source>
</evidence>
<dbReference type="AlphaFoldDB" id="A0A512BJP2"/>
<dbReference type="InterPro" id="IPR011006">
    <property type="entry name" value="CheY-like_superfamily"/>
</dbReference>
<dbReference type="Pfam" id="PF00486">
    <property type="entry name" value="Trans_reg_C"/>
    <property type="match status" value="1"/>
</dbReference>
<accession>A0A512BJP2</accession>
<evidence type="ECO:0000313" key="13">
    <source>
        <dbReference type="Proteomes" id="UP000321513"/>
    </source>
</evidence>
<name>A0A512BJP2_9BACT</name>
<sequence length="232" mass="26509">MIMKNLLLVEDDPEATRLLEIYLSSESYRLVCCGTGGEAISKLNVLTFDLIILDISLPDISGFEICKHLRDDGCTIPIIMLTSRSEETDKVLALDIGADDYVTKPFGTLEFMSRINALLRRSEQTRIEANDQNQEISYKELVINTNKRKVTLRGKRLELTHKEFDLLVLLATHPGRTFNRYEILELVWGNTFEGYANTISTHINRLRNKLEADISDPKYILTSWGAGYRFSE</sequence>
<evidence type="ECO:0000256" key="7">
    <source>
        <dbReference type="ARBA" id="ARBA00024735"/>
    </source>
</evidence>
<dbReference type="InterPro" id="IPR036388">
    <property type="entry name" value="WH-like_DNA-bd_sf"/>
</dbReference>
<dbReference type="GO" id="GO:0000976">
    <property type="term" value="F:transcription cis-regulatory region binding"/>
    <property type="evidence" value="ECO:0007669"/>
    <property type="project" value="TreeGrafter"/>
</dbReference>
<evidence type="ECO:0000256" key="9">
    <source>
        <dbReference type="PROSITE-ProRule" id="PRU01091"/>
    </source>
</evidence>
<dbReference type="SMART" id="SM00862">
    <property type="entry name" value="Trans_reg_C"/>
    <property type="match status" value="1"/>
</dbReference>
<dbReference type="GO" id="GO:0032993">
    <property type="term" value="C:protein-DNA complex"/>
    <property type="evidence" value="ECO:0007669"/>
    <property type="project" value="TreeGrafter"/>
</dbReference>
<keyword evidence="4" id="KW-0805">Transcription regulation</keyword>
<dbReference type="GO" id="GO:0006355">
    <property type="term" value="P:regulation of DNA-templated transcription"/>
    <property type="evidence" value="ECO:0007669"/>
    <property type="project" value="InterPro"/>
</dbReference>
<dbReference type="Pfam" id="PF00072">
    <property type="entry name" value="Response_reg"/>
    <property type="match status" value="1"/>
</dbReference>
<keyword evidence="6" id="KW-0804">Transcription</keyword>
<evidence type="ECO:0000256" key="6">
    <source>
        <dbReference type="ARBA" id="ARBA00023163"/>
    </source>
</evidence>
<dbReference type="EMBL" id="BJYT01000039">
    <property type="protein sequence ID" value="GEO12105.1"/>
    <property type="molecule type" value="Genomic_DNA"/>
</dbReference>
<comment type="caution">
    <text evidence="12">The sequence shown here is derived from an EMBL/GenBank/DDBJ whole genome shotgun (WGS) entry which is preliminary data.</text>
</comment>
<evidence type="ECO:0000256" key="3">
    <source>
        <dbReference type="ARBA" id="ARBA00023012"/>
    </source>
</evidence>
<dbReference type="Proteomes" id="UP000321513">
    <property type="component" value="Unassembled WGS sequence"/>
</dbReference>
<comment type="function">
    <text evidence="7">This protein is a positive regulator for the phosphate regulon. Transcription of this operon is positively regulated by PhoB and PhoR when phosphate is limited.</text>
</comment>
<evidence type="ECO:0000256" key="5">
    <source>
        <dbReference type="ARBA" id="ARBA00023125"/>
    </source>
</evidence>
<dbReference type="PROSITE" id="PS50110">
    <property type="entry name" value="RESPONSE_REGULATORY"/>
    <property type="match status" value="1"/>
</dbReference>
<feature type="DNA-binding region" description="OmpR/PhoB-type" evidence="9">
    <location>
        <begin position="133"/>
        <end position="232"/>
    </location>
</feature>
<feature type="modified residue" description="4-aspartylphosphate" evidence="8">
    <location>
        <position position="54"/>
    </location>
</feature>
<keyword evidence="3" id="KW-0902">Two-component regulatory system</keyword>
<reference evidence="12 13" key="1">
    <citation type="submission" date="2019-07" db="EMBL/GenBank/DDBJ databases">
        <title>Whole genome shotgun sequence of Segetibacter aerophilus NBRC 106135.</title>
        <authorList>
            <person name="Hosoyama A."/>
            <person name="Uohara A."/>
            <person name="Ohji S."/>
            <person name="Ichikawa N."/>
        </authorList>
    </citation>
    <scope>NUCLEOTIDE SEQUENCE [LARGE SCALE GENOMIC DNA]</scope>
    <source>
        <strain evidence="12 13">NBRC 106135</strain>
    </source>
</reference>
<dbReference type="CDD" id="cd00383">
    <property type="entry name" value="trans_reg_C"/>
    <property type="match status" value="1"/>
</dbReference>
<keyword evidence="5 9" id="KW-0238">DNA-binding</keyword>